<accession>A0A9D1T2I3</accession>
<dbReference type="Proteomes" id="UP000886845">
    <property type="component" value="Unassembled WGS sequence"/>
</dbReference>
<reference evidence="1" key="1">
    <citation type="submission" date="2020-10" db="EMBL/GenBank/DDBJ databases">
        <authorList>
            <person name="Gilroy R."/>
        </authorList>
    </citation>
    <scope>NUCLEOTIDE SEQUENCE</scope>
    <source>
        <strain evidence="1">35461</strain>
    </source>
</reference>
<gene>
    <name evidence="1" type="ORF">IAC79_01110</name>
</gene>
<proteinExistence type="predicted"/>
<evidence type="ECO:0000313" key="2">
    <source>
        <dbReference type="Proteomes" id="UP000886845"/>
    </source>
</evidence>
<dbReference type="EMBL" id="DVOR01000036">
    <property type="protein sequence ID" value="HIV08699.1"/>
    <property type="molecule type" value="Genomic_DNA"/>
</dbReference>
<reference evidence="1" key="2">
    <citation type="journal article" date="2021" name="PeerJ">
        <title>Extensive microbial diversity within the chicken gut microbiome revealed by metagenomics and culture.</title>
        <authorList>
            <person name="Gilroy R."/>
            <person name="Ravi A."/>
            <person name="Getino M."/>
            <person name="Pursley I."/>
            <person name="Horton D.L."/>
            <person name="Alikhan N.F."/>
            <person name="Baker D."/>
            <person name="Gharbi K."/>
            <person name="Hall N."/>
            <person name="Watson M."/>
            <person name="Adriaenssens E.M."/>
            <person name="Foster-Nyarko E."/>
            <person name="Jarju S."/>
            <person name="Secka A."/>
            <person name="Antonio M."/>
            <person name="Oren A."/>
            <person name="Chaudhuri R.R."/>
            <person name="La Ragione R."/>
            <person name="Hildebrand F."/>
            <person name="Pallen M.J."/>
        </authorList>
    </citation>
    <scope>NUCLEOTIDE SEQUENCE</scope>
    <source>
        <strain evidence="1">35461</strain>
    </source>
</reference>
<sequence>MDESREASFGQVEARVLLRPRRVYCRYRLPDSFEPPSTPKAQTRLATAVGDALSAEIWPVIREMGAGAWLCAFLHGAERPRRVATYDHGRPGSVRFRPRVAAVAVADWRHGLLYASAPKREALPDFLTALNGTLFPGRRPAAPFACVDADPAALCLLGPEDRRPAPGRGPWAELSLKALAWEEAGLGGGLGEMKWPGDGFDSAEPWPAHVWRATVLVRPHGEQRGFVAELRRGGELRAALGAHALAPLAALAGMPVCGPAALRHGA</sequence>
<organism evidence="1 2">
    <name type="scientific">Candidatus Spyradenecus faecavium</name>
    <dbReference type="NCBI Taxonomy" id="2840947"/>
    <lineage>
        <taxon>Bacteria</taxon>
        <taxon>Pseudomonadati</taxon>
        <taxon>Lentisphaerota</taxon>
        <taxon>Lentisphaeria</taxon>
        <taxon>Lentisphaerales</taxon>
        <taxon>Lentisphaeraceae</taxon>
        <taxon>Lentisphaeraceae incertae sedis</taxon>
        <taxon>Candidatus Spyradenecus</taxon>
    </lineage>
</organism>
<dbReference type="AlphaFoldDB" id="A0A9D1T2I3"/>
<evidence type="ECO:0000313" key="1">
    <source>
        <dbReference type="EMBL" id="HIV08699.1"/>
    </source>
</evidence>
<protein>
    <submittedName>
        <fullName evidence="1">Uncharacterized protein</fullName>
    </submittedName>
</protein>
<comment type="caution">
    <text evidence="1">The sequence shown here is derived from an EMBL/GenBank/DDBJ whole genome shotgun (WGS) entry which is preliminary data.</text>
</comment>
<name>A0A9D1T2I3_9BACT</name>